<dbReference type="CDD" id="cd00093">
    <property type="entry name" value="HTH_XRE"/>
    <property type="match status" value="1"/>
</dbReference>
<name>A0ABN1VTW8_9ACTN</name>
<evidence type="ECO:0000313" key="4">
    <source>
        <dbReference type="Proteomes" id="UP001500037"/>
    </source>
</evidence>
<dbReference type="Proteomes" id="UP001500037">
    <property type="component" value="Unassembled WGS sequence"/>
</dbReference>
<dbReference type="Pfam" id="PF19054">
    <property type="entry name" value="DUF5753"/>
    <property type="match status" value="1"/>
</dbReference>
<evidence type="ECO:0000313" key="3">
    <source>
        <dbReference type="EMBL" id="GAA1223094.1"/>
    </source>
</evidence>
<dbReference type="InterPro" id="IPR001387">
    <property type="entry name" value="Cro/C1-type_HTH"/>
</dbReference>
<proteinExistence type="predicted"/>
<gene>
    <name evidence="3" type="ORF">GCM10009665_11730</name>
</gene>
<keyword evidence="4" id="KW-1185">Reference proteome</keyword>
<reference evidence="3 4" key="1">
    <citation type="journal article" date="2019" name="Int. J. Syst. Evol. Microbiol.">
        <title>The Global Catalogue of Microorganisms (GCM) 10K type strain sequencing project: providing services to taxonomists for standard genome sequencing and annotation.</title>
        <authorList>
            <consortium name="The Broad Institute Genomics Platform"/>
            <consortium name="The Broad Institute Genome Sequencing Center for Infectious Disease"/>
            <person name="Wu L."/>
            <person name="Ma J."/>
        </authorList>
    </citation>
    <scope>NUCLEOTIDE SEQUENCE [LARGE SCALE GENOMIC DNA]</scope>
    <source>
        <strain evidence="3 4">JCM 13004</strain>
    </source>
</reference>
<evidence type="ECO:0000256" key="1">
    <source>
        <dbReference type="SAM" id="MobiDB-lite"/>
    </source>
</evidence>
<accession>A0ABN1VTW8</accession>
<dbReference type="PROSITE" id="PS50943">
    <property type="entry name" value="HTH_CROC1"/>
    <property type="match status" value="1"/>
</dbReference>
<sequence>MFRVADRGELFNLSVSGVETGPTMVNIRTLDPQSSPSAAFGSQLRSSREAHGWSQDQLAERMEYSGTYVSAVETARKSPTLKFAKSADAALGTGQTLELMWWGVKRSALPGFPEHAAQETRATKIRIFEPTIIPGLLQTREYAAAHATANVQRGAITREQADERLRFLATRQRLHLRTSPPFIHAVIDESAIRRRIGGSEVTAAQLDHLVAMAAQPHVILQITPFSLHEPIPFGAFVTLLTFPDRSVAGYTESADRGFVIRETTTVADWERAYDRLQADALPRTESLALIRKAREELT</sequence>
<dbReference type="SUPFAM" id="SSF47413">
    <property type="entry name" value="lambda repressor-like DNA-binding domains"/>
    <property type="match status" value="1"/>
</dbReference>
<dbReference type="RefSeq" id="WP_344439968.1">
    <property type="nucleotide sequence ID" value="NZ_BAAALF010000011.1"/>
</dbReference>
<dbReference type="InterPro" id="IPR010982">
    <property type="entry name" value="Lambda_DNA-bd_dom_sf"/>
</dbReference>
<protein>
    <submittedName>
        <fullName evidence="3">Helix-turn-helix transcriptional regulator</fullName>
    </submittedName>
</protein>
<feature type="domain" description="HTH cro/C1-type" evidence="2">
    <location>
        <begin position="44"/>
        <end position="99"/>
    </location>
</feature>
<dbReference type="Pfam" id="PF13560">
    <property type="entry name" value="HTH_31"/>
    <property type="match status" value="1"/>
</dbReference>
<dbReference type="Gene3D" id="1.10.260.40">
    <property type="entry name" value="lambda repressor-like DNA-binding domains"/>
    <property type="match status" value="1"/>
</dbReference>
<dbReference type="InterPro" id="IPR043917">
    <property type="entry name" value="DUF5753"/>
</dbReference>
<evidence type="ECO:0000259" key="2">
    <source>
        <dbReference type="PROSITE" id="PS50943"/>
    </source>
</evidence>
<feature type="region of interest" description="Disordered" evidence="1">
    <location>
        <begin position="30"/>
        <end position="56"/>
    </location>
</feature>
<dbReference type="SMART" id="SM00530">
    <property type="entry name" value="HTH_XRE"/>
    <property type="match status" value="1"/>
</dbReference>
<organism evidence="3 4">
    <name type="scientific">Kitasatospora nipponensis</name>
    <dbReference type="NCBI Taxonomy" id="258049"/>
    <lineage>
        <taxon>Bacteria</taxon>
        <taxon>Bacillati</taxon>
        <taxon>Actinomycetota</taxon>
        <taxon>Actinomycetes</taxon>
        <taxon>Kitasatosporales</taxon>
        <taxon>Streptomycetaceae</taxon>
        <taxon>Kitasatospora</taxon>
    </lineage>
</organism>
<dbReference type="EMBL" id="BAAALF010000011">
    <property type="protein sequence ID" value="GAA1223094.1"/>
    <property type="molecule type" value="Genomic_DNA"/>
</dbReference>
<comment type="caution">
    <text evidence="3">The sequence shown here is derived from an EMBL/GenBank/DDBJ whole genome shotgun (WGS) entry which is preliminary data.</text>
</comment>